<evidence type="ECO:0000259" key="2">
    <source>
        <dbReference type="Pfam" id="PF12222"/>
    </source>
</evidence>
<feature type="signal peptide" evidence="1">
    <location>
        <begin position="1"/>
        <end position="20"/>
    </location>
</feature>
<dbReference type="OrthoDB" id="1612078at2759"/>
<dbReference type="InterPro" id="IPR056948">
    <property type="entry name" value="PNGaseA_N"/>
</dbReference>
<proteinExistence type="predicted"/>
<keyword evidence="4" id="KW-1185">Reference proteome</keyword>
<feature type="domain" description="Peptide N-acetyl-beta-D-glucosaminyl asparaginase amidase A N-terminal" evidence="2">
    <location>
        <begin position="33"/>
        <end position="352"/>
    </location>
</feature>
<reference evidence="3 4" key="1">
    <citation type="journal article" date="2016" name="Mol. Biol. Evol.">
        <title>Comparative Genomics of Early-Diverging Mushroom-Forming Fungi Provides Insights into the Origins of Lignocellulose Decay Capabilities.</title>
        <authorList>
            <person name="Nagy L.G."/>
            <person name="Riley R."/>
            <person name="Tritt A."/>
            <person name="Adam C."/>
            <person name="Daum C."/>
            <person name="Floudas D."/>
            <person name="Sun H."/>
            <person name="Yadav J.S."/>
            <person name="Pangilinan J."/>
            <person name="Larsson K.H."/>
            <person name="Matsuura K."/>
            <person name="Barry K."/>
            <person name="Labutti K."/>
            <person name="Kuo R."/>
            <person name="Ohm R.A."/>
            <person name="Bhattacharya S.S."/>
            <person name="Shirouzu T."/>
            <person name="Yoshinaga Y."/>
            <person name="Martin F.M."/>
            <person name="Grigoriev I.V."/>
            <person name="Hibbett D.S."/>
        </authorList>
    </citation>
    <scope>NUCLEOTIDE SEQUENCE [LARGE SCALE GENOMIC DNA]</scope>
    <source>
        <strain evidence="3 4">HHB9708</strain>
    </source>
</reference>
<keyword evidence="1" id="KW-0732">Signal</keyword>
<sequence length="576" mass="61783">MLRRFVGLVAGLCAALLVQGQGTPLVDFQVAQPPPVPQDVKKCTVELFEHTFGNSFGTPALATVTPTNECGPIGSWSAITLNLTATSNGTQFDRLAIVSFDGIEIWRSSTPEPSQGAGIIWTYIKDVTRFIPLFTKPGTLQLELNNLLSASLGLDGQYDVRFSITYYSSSLLHPPAPKSDLIVGLTNITSVPPAFSASVTLPRNAVEAYVEINASGNGDEEFWYFNAANAFFNDLPADTTFPDGPFREARVLVDGTVAGIAFPYAVYFTGAITPNSWRPITSYGALDLPTYFIDLTPFIPTLTDGKAHTISLDVISAESDQSINQNWFVSGLVQVNTDSSSRPTTGKITVLQAPALPTSKVTGSVGSNGDVNITVTASHSIHIEAQITSGSGKKTNVVWKQNLSYSNVQNYLQQTTIQKVVQTSSGSSVSTHNGVTSVSDVFQYPMTIDLVATPDFSNFTATFDHSYIRALLPAPFILGSTINNHQTATGELLTLPSGGRIGNGTNNNVFSYVDTKGNTFNRRVNAADNNITLDVESGSLSFPKFTFPFIPDSQTRTSWAARFPGGKAARVGRNGP</sequence>
<feature type="chain" id="PRO_5007852674" description="Peptide N-acetyl-beta-D-glucosaminyl asparaginase amidase A N-terminal domain-containing protein" evidence="1">
    <location>
        <begin position="21"/>
        <end position="576"/>
    </location>
</feature>
<dbReference type="EMBL" id="KV419424">
    <property type="protein sequence ID" value="KZS89899.1"/>
    <property type="molecule type" value="Genomic_DNA"/>
</dbReference>
<organism evidence="3 4">
    <name type="scientific">Sistotremastrum niveocremeum HHB9708</name>
    <dbReference type="NCBI Taxonomy" id="1314777"/>
    <lineage>
        <taxon>Eukaryota</taxon>
        <taxon>Fungi</taxon>
        <taxon>Dikarya</taxon>
        <taxon>Basidiomycota</taxon>
        <taxon>Agaricomycotina</taxon>
        <taxon>Agaricomycetes</taxon>
        <taxon>Sistotremastrales</taxon>
        <taxon>Sistotremastraceae</taxon>
        <taxon>Sertulicium</taxon>
        <taxon>Sertulicium niveocremeum</taxon>
    </lineage>
</organism>
<dbReference type="PANTHER" id="PTHR31104">
    <property type="entry name" value="PEPTIDE-N4-(N-ACETYL-BETA-GLUCOSAMINYL)ASPARAGINE AMIDASE A PROTEIN"/>
    <property type="match status" value="1"/>
</dbReference>
<dbReference type="InterPro" id="IPR021102">
    <property type="entry name" value="PNGase_A"/>
</dbReference>
<protein>
    <recommendedName>
        <fullName evidence="2">Peptide N-acetyl-beta-D-glucosaminyl asparaginase amidase A N-terminal domain-containing protein</fullName>
    </recommendedName>
</protein>
<evidence type="ECO:0000313" key="4">
    <source>
        <dbReference type="Proteomes" id="UP000076722"/>
    </source>
</evidence>
<dbReference type="Pfam" id="PF25156">
    <property type="entry name" value="PNGase_A_C"/>
    <property type="match status" value="1"/>
</dbReference>
<name>A0A164QRF2_9AGAM</name>
<evidence type="ECO:0000256" key="1">
    <source>
        <dbReference type="SAM" id="SignalP"/>
    </source>
</evidence>
<dbReference type="Pfam" id="PF12222">
    <property type="entry name" value="PNGaseA"/>
    <property type="match status" value="1"/>
</dbReference>
<dbReference type="STRING" id="1314777.A0A164QRF2"/>
<evidence type="ECO:0000313" key="3">
    <source>
        <dbReference type="EMBL" id="KZS89899.1"/>
    </source>
</evidence>
<dbReference type="Proteomes" id="UP000076722">
    <property type="component" value="Unassembled WGS sequence"/>
</dbReference>
<accession>A0A164QRF2</accession>
<dbReference type="AlphaFoldDB" id="A0A164QRF2"/>
<gene>
    <name evidence="3" type="ORF">SISNIDRAFT_551813</name>
</gene>